<keyword evidence="2" id="KW-1185">Reference proteome</keyword>
<gene>
    <name evidence="1" type="ORF">H4O11_00295</name>
</gene>
<dbReference type="AlphaFoldDB" id="A0A7W3FIT3"/>
<evidence type="ECO:0008006" key="3">
    <source>
        <dbReference type="Google" id="ProtNLM"/>
    </source>
</evidence>
<dbReference type="RefSeq" id="WP_220466537.1">
    <property type="nucleotide sequence ID" value="NZ_JACGXS010000001.1"/>
</dbReference>
<evidence type="ECO:0000313" key="1">
    <source>
        <dbReference type="EMBL" id="MBA8680250.1"/>
    </source>
</evidence>
<comment type="caution">
    <text evidence="1">The sequence shown here is derived from an EMBL/GenBank/DDBJ whole genome shotgun (WGS) entry which is preliminary data.</text>
</comment>
<dbReference type="EMBL" id="JACGXS010000001">
    <property type="protein sequence ID" value="MBA8680250.1"/>
    <property type="molecule type" value="Genomic_DNA"/>
</dbReference>
<accession>A0A7W3FIT3</accession>
<dbReference type="Proteomes" id="UP000547058">
    <property type="component" value="Unassembled WGS sequence"/>
</dbReference>
<evidence type="ECO:0000313" key="2">
    <source>
        <dbReference type="Proteomes" id="UP000547058"/>
    </source>
</evidence>
<protein>
    <recommendedName>
        <fullName evidence="3">Alpha/beta hydrolase</fullName>
    </recommendedName>
</protein>
<name>A0A7W3FIT3_9GAMM</name>
<sequence length="407" mass="44884">MIVVVFVLLACAGCSTRKNVIYAKDDRAEVRSGSAFFMDRSGDLYPPASVEVDAAGMRGDGLGTQDVTMENVATLRAYFERESKVGSGNWADFLRATGTVSSGRFESDWRLVQDKLRDNVVADFNAHADKEILLLVHGFNNNHGEINTWMEKFVDDVHRDRPDVHVVQMYWDGLRGNFAGIGIWGEAQFNGPRVGHGLRRILNKVEPNARLRIFTHSSAAFVVTNALGNGGGSYKGFSGKGNELVGARAGATRGDYRIPTNLTNLRVAMLVPAQPVTAFSHFRDESPAQKDESYQGVVPSRLILGTSKGDVATSKFLLPCNTLGTGNTCMAVRPKRACATVRRDLDQGGKPSPVYLVNFPRPWHWYHAHGVNSYKKSVKQWDELMAQLFEDDPVDPVATTTWCRKSA</sequence>
<organism evidence="1 2">
    <name type="scientific">Stenotrophomonas tumulicola</name>
    <dbReference type="NCBI Taxonomy" id="1685415"/>
    <lineage>
        <taxon>Bacteria</taxon>
        <taxon>Pseudomonadati</taxon>
        <taxon>Pseudomonadota</taxon>
        <taxon>Gammaproteobacteria</taxon>
        <taxon>Lysobacterales</taxon>
        <taxon>Lysobacteraceae</taxon>
        <taxon>Stenotrophomonas</taxon>
    </lineage>
</organism>
<proteinExistence type="predicted"/>
<reference evidence="1 2" key="1">
    <citation type="submission" date="2020-08" db="EMBL/GenBank/DDBJ databases">
        <title>Stenotrophomonas tumulicola JCM 30961.</title>
        <authorList>
            <person name="Deng Y."/>
        </authorList>
    </citation>
    <scope>NUCLEOTIDE SEQUENCE [LARGE SCALE GENOMIC DNA]</scope>
    <source>
        <strain evidence="1 2">JCM 30961</strain>
    </source>
</reference>